<gene>
    <name evidence="2" type="ORF">PR001_g10026</name>
</gene>
<feature type="compositionally biased region" description="Polar residues" evidence="1">
    <location>
        <begin position="24"/>
        <end position="40"/>
    </location>
</feature>
<feature type="compositionally biased region" description="Acidic residues" evidence="1">
    <location>
        <begin position="48"/>
        <end position="57"/>
    </location>
</feature>
<reference evidence="2 3" key="1">
    <citation type="submission" date="2018-09" db="EMBL/GenBank/DDBJ databases">
        <title>Genomic investigation of the strawberry pathogen Phytophthora fragariae indicates pathogenicity is determined by transcriptional variation in three key races.</title>
        <authorList>
            <person name="Adams T.M."/>
            <person name="Armitage A.D."/>
            <person name="Sobczyk M.K."/>
            <person name="Bates H.J."/>
            <person name="Dunwell J.M."/>
            <person name="Nellist C.F."/>
            <person name="Harrison R.J."/>
        </authorList>
    </citation>
    <scope>NUCLEOTIDE SEQUENCE [LARGE SCALE GENOMIC DNA]</scope>
    <source>
        <strain evidence="2 3">SCRP249</strain>
    </source>
</reference>
<evidence type="ECO:0000313" key="3">
    <source>
        <dbReference type="Proteomes" id="UP000429607"/>
    </source>
</evidence>
<dbReference type="EMBL" id="QXFV01000574">
    <property type="protein sequence ID" value="KAE9033759.1"/>
    <property type="molecule type" value="Genomic_DNA"/>
</dbReference>
<accession>A0A6A3MX56</accession>
<sequence length="128" mass="13745">MKPPPSVAWSFSSLFGGGDDNDSESASRAGSSTQTSTNTSVKEKTETDGADLSDGTDIEVTQPLLKPTDWFITNEEIVESRGGIPRDGLQTYTTGNKVTVYTVANEFFTAVVEDFSATKEGDRVMYTG</sequence>
<feature type="region of interest" description="Disordered" evidence="1">
    <location>
        <begin position="1"/>
        <end position="59"/>
    </location>
</feature>
<evidence type="ECO:0000313" key="2">
    <source>
        <dbReference type="EMBL" id="KAE9033759.1"/>
    </source>
</evidence>
<dbReference type="AlphaFoldDB" id="A0A6A3MX56"/>
<dbReference type="Proteomes" id="UP000429607">
    <property type="component" value="Unassembled WGS sequence"/>
</dbReference>
<organism evidence="2 3">
    <name type="scientific">Phytophthora rubi</name>
    <dbReference type="NCBI Taxonomy" id="129364"/>
    <lineage>
        <taxon>Eukaryota</taxon>
        <taxon>Sar</taxon>
        <taxon>Stramenopiles</taxon>
        <taxon>Oomycota</taxon>
        <taxon>Peronosporomycetes</taxon>
        <taxon>Peronosporales</taxon>
        <taxon>Peronosporaceae</taxon>
        <taxon>Phytophthora</taxon>
    </lineage>
</organism>
<protein>
    <submittedName>
        <fullName evidence="2">Uncharacterized protein</fullName>
    </submittedName>
</protein>
<evidence type="ECO:0000256" key="1">
    <source>
        <dbReference type="SAM" id="MobiDB-lite"/>
    </source>
</evidence>
<proteinExistence type="predicted"/>
<name>A0A6A3MX56_9STRA</name>
<comment type="caution">
    <text evidence="2">The sequence shown here is derived from an EMBL/GenBank/DDBJ whole genome shotgun (WGS) entry which is preliminary data.</text>
</comment>